<protein>
    <recommendedName>
        <fullName evidence="6 7">Small ribosomal subunit protein uS3c</fullName>
    </recommendedName>
</protein>
<dbReference type="Pfam" id="PF00189">
    <property type="entry name" value="Ribosomal_S3_C"/>
    <property type="match status" value="1"/>
</dbReference>
<sequence>MGQKVHPLGFRLGVTQKHRAQWFIHRYLYAHFVVEDNLLRQTLLKNFAEAKIESIEIERQVSQVLLNIQAARPRALLGAYGRGLENLRHELSDLIKKTREKNSFQFTRNKSNDLSFNMQDNVQVVLNVTKSPDTSSAVLLADFIVDQLERRVPFRRVLRLAVQRAKQVNVKGIKIQISGRLNGAEIARSEWVRKGQVPLQTLRARIDYSCQKAQTIYGVLGIKVWIFYGMKDDIEIS</sequence>
<dbReference type="PANTHER" id="PTHR11760:SF19">
    <property type="entry name" value="SMALL RIBOSOMAL SUBUNIT PROTEIN US3C"/>
    <property type="match status" value="1"/>
</dbReference>
<dbReference type="InterPro" id="IPR001351">
    <property type="entry name" value="Ribosomal_uS3_C"/>
</dbReference>
<dbReference type="NCBIfam" id="TIGR01009">
    <property type="entry name" value="rpsC_bact"/>
    <property type="match status" value="1"/>
</dbReference>
<dbReference type="InterPro" id="IPR018280">
    <property type="entry name" value="Ribosomal_uS3_CS"/>
</dbReference>
<comment type="subunit">
    <text evidence="7 9">Part of the 30S ribosomal subunit.</text>
</comment>
<evidence type="ECO:0000256" key="2">
    <source>
        <dbReference type="ARBA" id="ARBA00022730"/>
    </source>
</evidence>
<dbReference type="InterPro" id="IPR057258">
    <property type="entry name" value="Ribosomal_uS3"/>
</dbReference>
<evidence type="ECO:0000256" key="3">
    <source>
        <dbReference type="ARBA" id="ARBA00022884"/>
    </source>
</evidence>
<comment type="subcellular location">
    <subcellularLocation>
        <location evidence="7 9">Plastid</location>
        <location evidence="7 9">Chloroplast</location>
    </subcellularLocation>
</comment>
<evidence type="ECO:0000256" key="4">
    <source>
        <dbReference type="ARBA" id="ARBA00022980"/>
    </source>
</evidence>
<name>A0A097KJM1_9CHLO</name>
<gene>
    <name evidence="7 11" type="primary">rps3</name>
</gene>
<keyword evidence="5 7" id="KW-0687">Ribonucleoprotein</keyword>
<reference evidence="11" key="1">
    <citation type="journal article" date="2014" name="BMC Evol. Biol.">
        <title>Chloroplast phylogenomic analysis resolves deep-level relationships within the green algal class Trebouxiophyceae.</title>
        <authorList>
            <person name="Lemieux C."/>
            <person name="Otis C."/>
            <person name="Turmel M."/>
        </authorList>
    </citation>
    <scope>NUCLEOTIDE SEQUENCE</scope>
</reference>
<dbReference type="GO" id="GO:0022627">
    <property type="term" value="C:cytosolic small ribosomal subunit"/>
    <property type="evidence" value="ECO:0007669"/>
    <property type="project" value="TreeGrafter"/>
</dbReference>
<keyword evidence="9 11" id="KW-0934">Plastid</keyword>
<evidence type="ECO:0000259" key="10">
    <source>
        <dbReference type="PROSITE" id="PS50823"/>
    </source>
</evidence>
<keyword evidence="9 11" id="KW-0150">Chloroplast</keyword>
<keyword evidence="3 7" id="KW-0694">RNA-binding</keyword>
<feature type="domain" description="KH type-2" evidence="10">
    <location>
        <begin position="39"/>
        <end position="132"/>
    </location>
</feature>
<dbReference type="PROSITE" id="PS50823">
    <property type="entry name" value="KH_TYPE_2"/>
    <property type="match status" value="1"/>
</dbReference>
<evidence type="ECO:0000256" key="5">
    <source>
        <dbReference type="ARBA" id="ARBA00023274"/>
    </source>
</evidence>
<dbReference type="SUPFAM" id="SSF54814">
    <property type="entry name" value="Prokaryotic type KH domain (KH-domain type II)"/>
    <property type="match status" value="1"/>
</dbReference>
<evidence type="ECO:0000313" key="11">
    <source>
        <dbReference type="EMBL" id="AIT93368.1"/>
    </source>
</evidence>
<proteinExistence type="inferred from homology"/>
<evidence type="ECO:0000256" key="1">
    <source>
        <dbReference type="ARBA" id="ARBA00010761"/>
    </source>
</evidence>
<dbReference type="GO" id="GO:0019843">
    <property type="term" value="F:rRNA binding"/>
    <property type="evidence" value="ECO:0007669"/>
    <property type="project" value="UniProtKB-UniRule"/>
</dbReference>
<dbReference type="Pfam" id="PF07650">
    <property type="entry name" value="KH_2"/>
    <property type="match status" value="1"/>
</dbReference>
<dbReference type="InterPro" id="IPR036419">
    <property type="entry name" value="Ribosomal_S3_C_sf"/>
</dbReference>
<dbReference type="PANTHER" id="PTHR11760">
    <property type="entry name" value="30S/40S RIBOSOMAL PROTEIN S3"/>
    <property type="match status" value="1"/>
</dbReference>
<dbReference type="HAMAP" id="MF_01309_B">
    <property type="entry name" value="Ribosomal_uS3_B"/>
    <property type="match status" value="1"/>
</dbReference>
<accession>A0A097KJM1</accession>
<evidence type="ECO:0000256" key="7">
    <source>
        <dbReference type="HAMAP-Rule" id="MF_01309"/>
    </source>
</evidence>
<geneLocation type="chloroplast" evidence="11"/>
<dbReference type="PROSITE" id="PS00548">
    <property type="entry name" value="RIBOSOMAL_S3"/>
    <property type="match status" value="1"/>
</dbReference>
<evidence type="ECO:0000256" key="6">
    <source>
        <dbReference type="ARBA" id="ARBA00035154"/>
    </source>
</evidence>
<dbReference type="Gene3D" id="3.30.1140.32">
    <property type="entry name" value="Ribosomal protein S3, C-terminal domain"/>
    <property type="match status" value="1"/>
</dbReference>
<dbReference type="EMBL" id="KM462860">
    <property type="protein sequence ID" value="AIT93368.1"/>
    <property type="molecule type" value="Genomic_DNA"/>
</dbReference>
<dbReference type="CDD" id="cd02412">
    <property type="entry name" value="KH-II_30S_S3"/>
    <property type="match status" value="1"/>
</dbReference>
<keyword evidence="4 7" id="KW-0689">Ribosomal protein</keyword>
<dbReference type="Gene3D" id="3.30.300.20">
    <property type="match status" value="1"/>
</dbReference>
<dbReference type="AlphaFoldDB" id="A0A097KJM1"/>
<dbReference type="InterPro" id="IPR009019">
    <property type="entry name" value="KH_sf_prok-type"/>
</dbReference>
<keyword evidence="2 7" id="KW-0699">rRNA-binding</keyword>
<dbReference type="GO" id="GO:0009507">
    <property type="term" value="C:chloroplast"/>
    <property type="evidence" value="ECO:0007669"/>
    <property type="project" value="UniProtKB-SubCell"/>
</dbReference>
<dbReference type="SUPFAM" id="SSF54821">
    <property type="entry name" value="Ribosomal protein S3 C-terminal domain"/>
    <property type="match status" value="1"/>
</dbReference>
<dbReference type="GO" id="GO:0003735">
    <property type="term" value="F:structural constituent of ribosome"/>
    <property type="evidence" value="ECO:0007669"/>
    <property type="project" value="InterPro"/>
</dbReference>
<dbReference type="InterPro" id="IPR005704">
    <property type="entry name" value="Ribosomal_uS3_bac-typ"/>
</dbReference>
<comment type="similarity">
    <text evidence="1 7 8">Belongs to the universal ribosomal protein uS3 family.</text>
</comment>
<evidence type="ECO:0000256" key="8">
    <source>
        <dbReference type="RuleBase" id="RU003624"/>
    </source>
</evidence>
<dbReference type="GeneID" id="31078352"/>
<organism evidence="11">
    <name type="scientific">Symbiochloris handae</name>
    <dbReference type="NCBI Taxonomy" id="1853882"/>
    <lineage>
        <taxon>Eukaryota</taxon>
        <taxon>Viridiplantae</taxon>
        <taxon>Chlorophyta</taxon>
        <taxon>core chlorophytes</taxon>
        <taxon>Trebouxiophyceae</taxon>
        <taxon>Trebouxiales</taxon>
        <taxon>Trebouxiaceae</taxon>
        <taxon>Symbiochloris</taxon>
    </lineage>
</organism>
<dbReference type="InterPro" id="IPR004044">
    <property type="entry name" value="KH_dom_type_2"/>
</dbReference>
<dbReference type="RefSeq" id="YP_009104804.1">
    <property type="nucleotide sequence ID" value="NC_025524.1"/>
</dbReference>
<evidence type="ECO:0000256" key="9">
    <source>
        <dbReference type="RuleBase" id="RU003626"/>
    </source>
</evidence>
<dbReference type="InterPro" id="IPR015946">
    <property type="entry name" value="KH_dom-like_a/b"/>
</dbReference>
<dbReference type="GO" id="GO:0006412">
    <property type="term" value="P:translation"/>
    <property type="evidence" value="ECO:0007669"/>
    <property type="project" value="UniProtKB-UniRule"/>
</dbReference>